<gene>
    <name evidence="3" type="ORF">H4075_16475</name>
</gene>
<feature type="transmembrane region" description="Helical" evidence="1">
    <location>
        <begin position="130"/>
        <end position="147"/>
    </location>
</feature>
<feature type="chain" id="PRO_5028861245" evidence="2">
    <location>
        <begin position="20"/>
        <end position="148"/>
    </location>
</feature>
<dbReference type="KEGG" id="lacs:H4075_16475"/>
<keyword evidence="4" id="KW-1185">Reference proteome</keyword>
<dbReference type="EMBL" id="CP060007">
    <property type="protein sequence ID" value="QNA43661.1"/>
    <property type="molecule type" value="Genomic_DNA"/>
</dbReference>
<sequence length="148" mass="16324">MRKIIIVLLAVVFSISSYAGIIYVPANASDNAKAGVETTIEKVKATNMDAFLALTPAKVQEMTGKKMTFGQKIALKMAQKKLNKQLKKGKSIDIHDESQMLRLWIIFALVAIVLSILGIFIPVMWFLSGLAWLAAVIFFILWLIAIAA</sequence>
<organism evidence="3 4">
    <name type="scientific">Lacibacter sediminis</name>
    <dbReference type="NCBI Taxonomy" id="2760713"/>
    <lineage>
        <taxon>Bacteria</taxon>
        <taxon>Pseudomonadati</taxon>
        <taxon>Bacteroidota</taxon>
        <taxon>Chitinophagia</taxon>
        <taxon>Chitinophagales</taxon>
        <taxon>Chitinophagaceae</taxon>
        <taxon>Lacibacter</taxon>
    </lineage>
</organism>
<proteinExistence type="predicted"/>
<evidence type="ECO:0000313" key="3">
    <source>
        <dbReference type="EMBL" id="QNA43661.1"/>
    </source>
</evidence>
<accession>A0A7G5XDV8</accession>
<keyword evidence="1" id="KW-0472">Membrane</keyword>
<dbReference type="Proteomes" id="UP000515344">
    <property type="component" value="Chromosome"/>
</dbReference>
<keyword evidence="2" id="KW-0732">Signal</keyword>
<evidence type="ECO:0000313" key="4">
    <source>
        <dbReference type="Proteomes" id="UP000515344"/>
    </source>
</evidence>
<name>A0A7G5XDV8_9BACT</name>
<dbReference type="RefSeq" id="WP_182801923.1">
    <property type="nucleotide sequence ID" value="NZ_CP060007.1"/>
</dbReference>
<protein>
    <submittedName>
        <fullName evidence="3">Uncharacterized protein</fullName>
    </submittedName>
</protein>
<evidence type="ECO:0000256" key="2">
    <source>
        <dbReference type="SAM" id="SignalP"/>
    </source>
</evidence>
<feature type="signal peptide" evidence="2">
    <location>
        <begin position="1"/>
        <end position="19"/>
    </location>
</feature>
<dbReference type="AlphaFoldDB" id="A0A7G5XDV8"/>
<keyword evidence="1" id="KW-0812">Transmembrane</keyword>
<feature type="transmembrane region" description="Helical" evidence="1">
    <location>
        <begin position="103"/>
        <end position="123"/>
    </location>
</feature>
<evidence type="ECO:0000256" key="1">
    <source>
        <dbReference type="SAM" id="Phobius"/>
    </source>
</evidence>
<keyword evidence="1" id="KW-1133">Transmembrane helix</keyword>
<reference evidence="4" key="1">
    <citation type="submission" date="2020-08" db="EMBL/GenBank/DDBJ databases">
        <title>Lacibacter sp. S13-6-6 genome sequencing.</title>
        <authorList>
            <person name="Jin L."/>
        </authorList>
    </citation>
    <scope>NUCLEOTIDE SEQUENCE [LARGE SCALE GENOMIC DNA]</scope>
    <source>
        <strain evidence="4">S13-6-6</strain>
    </source>
</reference>